<dbReference type="Pfam" id="PF00188">
    <property type="entry name" value="CAP"/>
    <property type="match status" value="1"/>
</dbReference>
<keyword evidence="3" id="KW-0732">Signal</keyword>
<keyword evidence="2" id="KW-0964">Secreted</keyword>
<dbReference type="Gene3D" id="3.40.33.10">
    <property type="entry name" value="CAP"/>
    <property type="match status" value="1"/>
</dbReference>
<protein>
    <submittedName>
        <fullName evidence="5">SCP domain-containing protein</fullName>
    </submittedName>
</protein>
<dbReference type="Proteomes" id="UP000091820">
    <property type="component" value="Unassembled WGS sequence"/>
</dbReference>
<evidence type="ECO:0000256" key="2">
    <source>
        <dbReference type="ARBA" id="ARBA00022525"/>
    </source>
</evidence>
<feature type="domain" description="SCP" evidence="4">
    <location>
        <begin position="74"/>
        <end position="231"/>
    </location>
</feature>
<dbReference type="VEuPathDB" id="VectorBase:GBRI029177"/>
<evidence type="ECO:0000256" key="1">
    <source>
        <dbReference type="ARBA" id="ARBA00004613"/>
    </source>
</evidence>
<proteinExistence type="predicted"/>
<organism evidence="5 6">
    <name type="scientific">Glossina brevipalpis</name>
    <dbReference type="NCBI Taxonomy" id="37001"/>
    <lineage>
        <taxon>Eukaryota</taxon>
        <taxon>Metazoa</taxon>
        <taxon>Ecdysozoa</taxon>
        <taxon>Arthropoda</taxon>
        <taxon>Hexapoda</taxon>
        <taxon>Insecta</taxon>
        <taxon>Pterygota</taxon>
        <taxon>Neoptera</taxon>
        <taxon>Endopterygota</taxon>
        <taxon>Diptera</taxon>
        <taxon>Brachycera</taxon>
        <taxon>Muscomorpha</taxon>
        <taxon>Hippoboscoidea</taxon>
        <taxon>Glossinidae</taxon>
        <taxon>Glossina</taxon>
    </lineage>
</organism>
<reference evidence="5" key="2">
    <citation type="submission" date="2020-05" db="UniProtKB">
        <authorList>
            <consortium name="EnsemblMetazoa"/>
        </authorList>
    </citation>
    <scope>IDENTIFICATION</scope>
    <source>
        <strain evidence="5">IAEA</strain>
    </source>
</reference>
<dbReference type="EnsemblMetazoa" id="GBRI029177-RA">
    <property type="protein sequence ID" value="GBRI029177-PA"/>
    <property type="gene ID" value="GBRI029177"/>
</dbReference>
<evidence type="ECO:0000313" key="5">
    <source>
        <dbReference type="EnsemblMetazoa" id="GBRI029177-PA"/>
    </source>
</evidence>
<dbReference type="STRING" id="37001.A0A1A9WR69"/>
<accession>A0A1A9WR69</accession>
<evidence type="ECO:0000313" key="6">
    <source>
        <dbReference type="Proteomes" id="UP000091820"/>
    </source>
</evidence>
<dbReference type="SMART" id="SM00198">
    <property type="entry name" value="SCP"/>
    <property type="match status" value="1"/>
</dbReference>
<reference evidence="6" key="1">
    <citation type="submission" date="2014-03" db="EMBL/GenBank/DDBJ databases">
        <authorList>
            <person name="Aksoy S."/>
            <person name="Warren W."/>
            <person name="Wilson R.K."/>
        </authorList>
    </citation>
    <scope>NUCLEOTIDE SEQUENCE [LARGE SCALE GENOMIC DNA]</scope>
    <source>
        <strain evidence="6">IAEA</strain>
    </source>
</reference>
<evidence type="ECO:0000256" key="3">
    <source>
        <dbReference type="SAM" id="SignalP"/>
    </source>
</evidence>
<evidence type="ECO:0000259" key="4">
    <source>
        <dbReference type="SMART" id="SM00198"/>
    </source>
</evidence>
<dbReference type="SUPFAM" id="SSF55797">
    <property type="entry name" value="PR-1-like"/>
    <property type="match status" value="1"/>
</dbReference>
<feature type="chain" id="PRO_5008400620" evidence="3">
    <location>
        <begin position="19"/>
        <end position="231"/>
    </location>
</feature>
<comment type="subcellular location">
    <subcellularLocation>
        <location evidence="1">Secreted</location>
    </subcellularLocation>
</comment>
<dbReference type="InterPro" id="IPR014044">
    <property type="entry name" value="CAP_dom"/>
</dbReference>
<dbReference type="CDD" id="cd05380">
    <property type="entry name" value="CAP_euk"/>
    <property type="match status" value="1"/>
</dbReference>
<dbReference type="GO" id="GO:0005576">
    <property type="term" value="C:extracellular region"/>
    <property type="evidence" value="ECO:0007669"/>
    <property type="project" value="UniProtKB-SubCell"/>
</dbReference>
<name>A0A1A9WR69_9MUSC</name>
<dbReference type="InterPro" id="IPR035940">
    <property type="entry name" value="CAP_sf"/>
</dbReference>
<feature type="signal peptide" evidence="3">
    <location>
        <begin position="1"/>
        <end position="18"/>
    </location>
</feature>
<sequence length="231" mass="26246">MFILIYYLIIAEIGSLQLNNIGVNGFNFCSKNKNLPDLCGHIKDENGLTKEHIACEPGVLKRKGELSYSYPMTEKLKNHILHLHNVYRNDIASGTTVAGSLESKFPIALRMRELIWDDELAYLAHVQALRCNDQLIDICRATRRFLYPGETKASKMTNTEITAIDFITEVLKSYQSQKSEITDPRIQMHLHSVSNDVAKDFLTMIMDRISRVGCAISVCRNCYPESGDRTK</sequence>
<dbReference type="AlphaFoldDB" id="A0A1A9WR69"/>
<keyword evidence="6" id="KW-1185">Reference proteome</keyword>